<reference evidence="1 2" key="1">
    <citation type="submission" date="2016-11" db="EMBL/GenBank/DDBJ databases">
        <authorList>
            <person name="Jaros S."/>
            <person name="Januszkiewicz K."/>
            <person name="Wedrychowicz H."/>
        </authorList>
    </citation>
    <scope>NUCLEOTIDE SEQUENCE [LARGE SCALE GENOMIC DNA]</scope>
    <source>
        <strain evidence="1 2">DSM 18899</strain>
    </source>
</reference>
<organism evidence="1 2">
    <name type="scientific">Chitinimonas taiwanensis DSM 18899</name>
    <dbReference type="NCBI Taxonomy" id="1121279"/>
    <lineage>
        <taxon>Bacteria</taxon>
        <taxon>Pseudomonadati</taxon>
        <taxon>Pseudomonadota</taxon>
        <taxon>Betaproteobacteria</taxon>
        <taxon>Neisseriales</taxon>
        <taxon>Chitinibacteraceae</taxon>
        <taxon>Chitinimonas</taxon>
    </lineage>
</organism>
<evidence type="ECO:0000313" key="2">
    <source>
        <dbReference type="Proteomes" id="UP000186513"/>
    </source>
</evidence>
<keyword evidence="2" id="KW-1185">Reference proteome</keyword>
<dbReference type="Proteomes" id="UP000186513">
    <property type="component" value="Unassembled WGS sequence"/>
</dbReference>
<name>A0A1K2HH64_9NEIS</name>
<evidence type="ECO:0000313" key="1">
    <source>
        <dbReference type="EMBL" id="SFZ76184.1"/>
    </source>
</evidence>
<gene>
    <name evidence="1" type="ORF">SAMN02745887_01909</name>
</gene>
<dbReference type="RefSeq" id="WP_072428410.1">
    <property type="nucleotide sequence ID" value="NZ_FPKR01000006.1"/>
</dbReference>
<dbReference type="AlphaFoldDB" id="A0A1K2HH64"/>
<sequence>MAKPRLAQFADICQSVGMARSQDSPPVPLPAAKQTSYLSSIQFERHSMRTKTLIATLLAMSLTPVFATQIGPAVTPAADGAVVQQATPSVSSPVAVNAPASAGSAAAGAGGIGGIGGLTAGTLATGVAAAAAIGIAVSSSSDSTSNHTVTPSHH</sequence>
<dbReference type="EMBL" id="FPKR01000006">
    <property type="protein sequence ID" value="SFZ76184.1"/>
    <property type="molecule type" value="Genomic_DNA"/>
</dbReference>
<proteinExistence type="predicted"/>
<protein>
    <submittedName>
        <fullName evidence="1">Uncharacterized protein</fullName>
    </submittedName>
</protein>
<accession>A0A1K2HH64</accession>